<feature type="transmembrane region" description="Helical" evidence="1">
    <location>
        <begin position="208"/>
        <end position="229"/>
    </location>
</feature>
<organism evidence="3 5">
    <name type="scientific">Pseudomonas extremaustralis</name>
    <dbReference type="NCBI Taxonomy" id="359110"/>
    <lineage>
        <taxon>Bacteria</taxon>
        <taxon>Pseudomonadati</taxon>
        <taxon>Pseudomonadota</taxon>
        <taxon>Gammaproteobacteria</taxon>
        <taxon>Pseudomonadales</taxon>
        <taxon>Pseudomonadaceae</taxon>
        <taxon>Pseudomonas</taxon>
    </lineage>
</organism>
<feature type="transmembrane region" description="Helical" evidence="1">
    <location>
        <begin position="31"/>
        <end position="50"/>
    </location>
</feature>
<feature type="transmembrane region" description="Helical" evidence="1">
    <location>
        <begin position="303"/>
        <end position="325"/>
    </location>
</feature>
<sequence>MNNKNNSVTQDNPTPLRQPSRVALAPLARQPVLGSLMLLVVMALSLLIIGGFKGDFFASWVTFVVVVGVPVEIVLSMLWRSQYPGWVAALPQPAKGLVMLVLTLAVACAVSAVIFYTQAQQVGPPTPFTLMYVIFCVLLTFWFVIVWRCWPLSSFTENPAILGIGTLLVAYGLGYLLFCVLFDFSAMAEAPFYLASLDPHGLFAAFEILAFAVTSVSVVFSGVLLDFWPLNTATLARKPRLLAVAITVQTMAVTALLYWLGTRVLGIEPVKFMVHGAIALLFGALVPLLMFEDQLFEHRTQPVRGLLQLGIACLAGAVLPRLYWALGPLLSGPMSEGAPTYTHELWLASALLAMTFPLLVVSSQYFDFWPLRKA</sequence>
<name>A0A5C5QQU4_9PSED</name>
<dbReference type="Proteomes" id="UP000317951">
    <property type="component" value="Unassembled WGS sequence"/>
</dbReference>
<feature type="transmembrane region" description="Helical" evidence="1">
    <location>
        <begin position="129"/>
        <end position="150"/>
    </location>
</feature>
<evidence type="ECO:0000313" key="2">
    <source>
        <dbReference type="EMBL" id="SDE94258.1"/>
    </source>
</evidence>
<reference evidence="2 4" key="1">
    <citation type="submission" date="2016-10" db="EMBL/GenBank/DDBJ databases">
        <authorList>
            <person name="Varghese N."/>
            <person name="Submissions S."/>
        </authorList>
    </citation>
    <scope>NUCLEOTIDE SEQUENCE [LARGE SCALE GENOMIC DNA]</scope>
    <source>
        <strain evidence="2 4">DSM 17835</strain>
    </source>
</reference>
<keyword evidence="4" id="KW-1185">Reference proteome</keyword>
<evidence type="ECO:0000313" key="4">
    <source>
        <dbReference type="Proteomes" id="UP000182858"/>
    </source>
</evidence>
<dbReference type="Proteomes" id="UP000182858">
    <property type="component" value="Chromosome I"/>
</dbReference>
<protein>
    <submittedName>
        <fullName evidence="3">Uncharacterized protein</fullName>
    </submittedName>
</protein>
<dbReference type="EMBL" id="LT629689">
    <property type="protein sequence ID" value="SDE94258.1"/>
    <property type="molecule type" value="Genomic_DNA"/>
</dbReference>
<evidence type="ECO:0000256" key="1">
    <source>
        <dbReference type="SAM" id="Phobius"/>
    </source>
</evidence>
<reference evidence="3 5" key="2">
    <citation type="submission" date="2019-06" db="EMBL/GenBank/DDBJ databases">
        <title>Pseudomonas bimorpha sp. nov. isolated from bovine raw milk and skim milk concentrate.</title>
        <authorList>
            <person name="Hofmann K."/>
            <person name="Huptas C."/>
            <person name="Doll E."/>
            <person name="Scherer S."/>
            <person name="Wenning M."/>
        </authorList>
    </citation>
    <scope>NUCLEOTIDE SEQUENCE [LARGE SCALE GENOMIC DNA]</scope>
    <source>
        <strain evidence="3 5">DSM 17835</strain>
    </source>
</reference>
<evidence type="ECO:0000313" key="5">
    <source>
        <dbReference type="Proteomes" id="UP000317951"/>
    </source>
</evidence>
<dbReference type="GeneID" id="78552963"/>
<dbReference type="AlphaFoldDB" id="A0A5C5QQU4"/>
<keyword evidence="1" id="KW-0812">Transmembrane</keyword>
<dbReference type="EMBL" id="VFET01000001">
    <property type="protein sequence ID" value="TWS07478.1"/>
    <property type="molecule type" value="Genomic_DNA"/>
</dbReference>
<gene>
    <name evidence="3" type="ORF">FIV36_01680</name>
    <name evidence="2" type="ORF">SAMN05216591_1465</name>
</gene>
<feature type="transmembrane region" description="Helical" evidence="1">
    <location>
        <begin position="272"/>
        <end position="291"/>
    </location>
</feature>
<feature type="transmembrane region" description="Helical" evidence="1">
    <location>
        <begin position="241"/>
        <end position="260"/>
    </location>
</feature>
<dbReference type="OrthoDB" id="5183548at2"/>
<accession>A0A5C5QQU4</accession>
<feature type="transmembrane region" description="Helical" evidence="1">
    <location>
        <begin position="162"/>
        <end position="188"/>
    </location>
</feature>
<evidence type="ECO:0000313" key="3">
    <source>
        <dbReference type="EMBL" id="TWS07478.1"/>
    </source>
</evidence>
<keyword evidence="1" id="KW-0472">Membrane</keyword>
<keyword evidence="1" id="KW-1133">Transmembrane helix</keyword>
<feature type="transmembrane region" description="Helical" evidence="1">
    <location>
        <begin position="96"/>
        <end position="117"/>
    </location>
</feature>
<proteinExistence type="predicted"/>
<dbReference type="RefSeq" id="WP_010563000.1">
    <property type="nucleotide sequence ID" value="NZ_LT629689.1"/>
</dbReference>
<feature type="transmembrane region" description="Helical" evidence="1">
    <location>
        <begin position="345"/>
        <end position="366"/>
    </location>
</feature>
<feature type="transmembrane region" description="Helical" evidence="1">
    <location>
        <begin position="56"/>
        <end position="75"/>
    </location>
</feature>